<accession>A0ABW0K8R3</accession>
<gene>
    <name evidence="1" type="ORF">ACFPOG_15500</name>
</gene>
<name>A0ABW0K8R3_9BACL</name>
<proteinExistence type="predicted"/>
<dbReference type="RefSeq" id="WP_270877490.1">
    <property type="nucleotide sequence ID" value="NZ_JAQFVF010000002.1"/>
</dbReference>
<comment type="caution">
    <text evidence="1">The sequence shown here is derived from an EMBL/GenBank/DDBJ whole genome shotgun (WGS) entry which is preliminary data.</text>
</comment>
<reference evidence="2" key="1">
    <citation type="journal article" date="2019" name="Int. J. Syst. Evol. Microbiol.">
        <title>The Global Catalogue of Microorganisms (GCM) 10K type strain sequencing project: providing services to taxonomists for standard genome sequencing and annotation.</title>
        <authorList>
            <consortium name="The Broad Institute Genomics Platform"/>
            <consortium name="The Broad Institute Genome Sequencing Center for Infectious Disease"/>
            <person name="Wu L."/>
            <person name="Ma J."/>
        </authorList>
    </citation>
    <scope>NUCLEOTIDE SEQUENCE [LARGE SCALE GENOMIC DNA]</scope>
    <source>
        <strain evidence="2">KACC 11904</strain>
    </source>
</reference>
<evidence type="ECO:0000313" key="2">
    <source>
        <dbReference type="Proteomes" id="UP001596044"/>
    </source>
</evidence>
<dbReference type="Proteomes" id="UP001596044">
    <property type="component" value="Unassembled WGS sequence"/>
</dbReference>
<dbReference type="EMBL" id="JBHSMJ010000020">
    <property type="protein sequence ID" value="MFC5449675.1"/>
    <property type="molecule type" value="Genomic_DNA"/>
</dbReference>
<sequence length="66" mass="7360">MQATLHPDDIVHIELTVKEAMALGSGVKYMSNSGIAVKAKRKVLQSLERKILPEASRKIDYHTLEV</sequence>
<keyword evidence="2" id="KW-1185">Reference proteome</keyword>
<evidence type="ECO:0000313" key="1">
    <source>
        <dbReference type="EMBL" id="MFC5449675.1"/>
    </source>
</evidence>
<organism evidence="1 2">
    <name type="scientific">Paenibacillus aestuarii</name>
    <dbReference type="NCBI Taxonomy" id="516965"/>
    <lineage>
        <taxon>Bacteria</taxon>
        <taxon>Bacillati</taxon>
        <taxon>Bacillota</taxon>
        <taxon>Bacilli</taxon>
        <taxon>Bacillales</taxon>
        <taxon>Paenibacillaceae</taxon>
        <taxon>Paenibacillus</taxon>
    </lineage>
</organism>
<protein>
    <submittedName>
        <fullName evidence="1">Uncharacterized protein</fullName>
    </submittedName>
</protein>